<dbReference type="EMBL" id="JAHLFN010000013">
    <property type="protein sequence ID" value="MBU3841647.1"/>
    <property type="molecule type" value="Genomic_DNA"/>
</dbReference>
<organism evidence="1 2">
    <name type="scientific">Candidatus Fusobacterium pullicola</name>
    <dbReference type="NCBI Taxonomy" id="2838601"/>
    <lineage>
        <taxon>Bacteria</taxon>
        <taxon>Fusobacteriati</taxon>
        <taxon>Fusobacteriota</taxon>
        <taxon>Fusobacteriia</taxon>
        <taxon>Fusobacteriales</taxon>
        <taxon>Fusobacteriaceae</taxon>
        <taxon>Fusobacterium</taxon>
    </lineage>
</organism>
<evidence type="ECO:0000313" key="2">
    <source>
        <dbReference type="Proteomes" id="UP000724657"/>
    </source>
</evidence>
<evidence type="ECO:0000313" key="1">
    <source>
        <dbReference type="EMBL" id="MBU3841647.1"/>
    </source>
</evidence>
<dbReference type="Proteomes" id="UP000724657">
    <property type="component" value="Unassembled WGS sequence"/>
</dbReference>
<comment type="caution">
    <text evidence="1">The sequence shown here is derived from an EMBL/GenBank/DDBJ whole genome shotgun (WGS) entry which is preliminary data.</text>
</comment>
<sequence length="267" mass="31856">MRYLMHNREASLKLEKRIKDYFLKIKTIEIKINFLNKEYIGIIDVESFRWLSNFDCFNCLTNCCVQFPYNFNSKAREVILNNLKEYNELTKAVSIMKEEGMTEKEIEESIKLDDMLIPKEFEEKVFDRCTCSCVYIDRSLCALHKICIDKGMTLEEIIDTKPFWCSIYPLEMIEDGNKLYIFVPTQGNNFLSMNDCDFPCMNIEKAKSPYFRRENPIGFKIGEYKAFIENYYSVLNYIFGDEFTEKILEKLEITIEKIEDEQYIKKR</sequence>
<accession>A0A9E2NWM6</accession>
<gene>
    <name evidence="1" type="ORF">IAA47_01380</name>
</gene>
<protein>
    <submittedName>
        <fullName evidence="1">Uncharacterized protein</fullName>
    </submittedName>
</protein>
<dbReference type="AlphaFoldDB" id="A0A9E2NWM6"/>
<reference evidence="1" key="1">
    <citation type="journal article" date="2021" name="PeerJ">
        <title>Extensive microbial diversity within the chicken gut microbiome revealed by metagenomics and culture.</title>
        <authorList>
            <person name="Gilroy R."/>
            <person name="Ravi A."/>
            <person name="Getino M."/>
            <person name="Pursley I."/>
            <person name="Horton D.L."/>
            <person name="Alikhan N.F."/>
            <person name="Baker D."/>
            <person name="Gharbi K."/>
            <person name="Hall N."/>
            <person name="Watson M."/>
            <person name="Adriaenssens E.M."/>
            <person name="Foster-Nyarko E."/>
            <person name="Jarju S."/>
            <person name="Secka A."/>
            <person name="Antonio M."/>
            <person name="Oren A."/>
            <person name="Chaudhuri R.R."/>
            <person name="La Ragione R."/>
            <person name="Hildebrand F."/>
            <person name="Pallen M.J."/>
        </authorList>
    </citation>
    <scope>NUCLEOTIDE SEQUENCE</scope>
    <source>
        <strain evidence="1">A6-441</strain>
    </source>
</reference>
<reference evidence="1" key="2">
    <citation type="submission" date="2021-04" db="EMBL/GenBank/DDBJ databases">
        <authorList>
            <person name="Gilroy R."/>
        </authorList>
    </citation>
    <scope>NUCLEOTIDE SEQUENCE</scope>
    <source>
        <strain evidence="1">A6-441</strain>
    </source>
</reference>
<name>A0A9E2NWM6_9FUSO</name>
<proteinExistence type="predicted"/>